<evidence type="ECO:0000256" key="3">
    <source>
        <dbReference type="ARBA" id="ARBA00022679"/>
    </source>
</evidence>
<organism evidence="19 20">
    <name type="scientific">Lates calcarifer</name>
    <name type="common">Barramundi</name>
    <name type="synonym">Holocentrus calcarifer</name>
    <dbReference type="NCBI Taxonomy" id="8187"/>
    <lineage>
        <taxon>Eukaryota</taxon>
        <taxon>Metazoa</taxon>
        <taxon>Chordata</taxon>
        <taxon>Craniata</taxon>
        <taxon>Vertebrata</taxon>
        <taxon>Euteleostomi</taxon>
        <taxon>Actinopterygii</taxon>
        <taxon>Neopterygii</taxon>
        <taxon>Teleostei</taxon>
        <taxon>Neoteleostei</taxon>
        <taxon>Acanthomorphata</taxon>
        <taxon>Carangaria</taxon>
        <taxon>Carangaria incertae sedis</taxon>
        <taxon>Centropomidae</taxon>
        <taxon>Lates</taxon>
    </lineage>
</organism>
<dbReference type="FunFam" id="3.30.1490.430:FF:000001">
    <property type="entry name" value="mRNA-capping enzyme"/>
    <property type="match status" value="1"/>
</dbReference>
<comment type="catalytic activity">
    <reaction evidence="11">
        <text>a 5'-end diphospho-ribonucleoside in mRNA + GTP + H(+) = a 5'-end (5'-triphosphoguanosine)-ribonucleoside in mRNA + diphosphate</text>
        <dbReference type="Rhea" id="RHEA:67012"/>
        <dbReference type="Rhea" id="RHEA-COMP:17165"/>
        <dbReference type="Rhea" id="RHEA-COMP:17166"/>
        <dbReference type="ChEBI" id="CHEBI:15378"/>
        <dbReference type="ChEBI" id="CHEBI:33019"/>
        <dbReference type="ChEBI" id="CHEBI:37565"/>
        <dbReference type="ChEBI" id="CHEBI:167616"/>
        <dbReference type="ChEBI" id="CHEBI:167617"/>
        <dbReference type="EC" id="2.7.7.50"/>
    </reaction>
    <physiologicalReaction direction="left-to-right" evidence="11">
        <dbReference type="Rhea" id="RHEA:67013"/>
    </physiologicalReaction>
</comment>
<dbReference type="GO" id="GO:0140818">
    <property type="term" value="F:mRNA 5'-triphosphate monophosphatase activity"/>
    <property type="evidence" value="ECO:0007669"/>
    <property type="project" value="UniProtKB-EC"/>
</dbReference>
<dbReference type="InterPro" id="IPR017074">
    <property type="entry name" value="mRNA_cap_enz_bifunc"/>
</dbReference>
<dbReference type="AlphaFoldDB" id="A0A4W6EI96"/>
<feature type="region of interest" description="Disordered" evidence="16">
    <location>
        <begin position="180"/>
        <end position="225"/>
    </location>
</feature>
<dbReference type="InterPro" id="IPR020422">
    <property type="entry name" value="TYR_PHOSPHATASE_DUAL_dom"/>
</dbReference>
<dbReference type="GO" id="GO:0004484">
    <property type="term" value="F:mRNA guanylyltransferase activity"/>
    <property type="evidence" value="ECO:0007669"/>
    <property type="project" value="UniProtKB-UniRule"/>
</dbReference>
<comment type="catalytic activity">
    <reaction evidence="12">
        <text>a 5'-end triphospho-ribonucleoside in mRNA + H2O = a 5'-end diphospho-ribonucleoside in mRNA + phosphate + H(+)</text>
        <dbReference type="Rhea" id="RHEA:67004"/>
        <dbReference type="Rhea" id="RHEA-COMP:17164"/>
        <dbReference type="Rhea" id="RHEA-COMP:17165"/>
        <dbReference type="ChEBI" id="CHEBI:15377"/>
        <dbReference type="ChEBI" id="CHEBI:15378"/>
        <dbReference type="ChEBI" id="CHEBI:43474"/>
        <dbReference type="ChEBI" id="CHEBI:167616"/>
        <dbReference type="ChEBI" id="CHEBI:167618"/>
        <dbReference type="EC" id="3.6.1.74"/>
    </reaction>
</comment>
<evidence type="ECO:0000256" key="16">
    <source>
        <dbReference type="SAM" id="MobiDB-lite"/>
    </source>
</evidence>
<comment type="similarity">
    <text evidence="12">In the C-terminal section; belongs to the eukaryotic GTase family.</text>
</comment>
<dbReference type="PROSITE" id="PS00383">
    <property type="entry name" value="TYR_PHOSPHATASE_1"/>
    <property type="match status" value="1"/>
</dbReference>
<evidence type="ECO:0000256" key="10">
    <source>
        <dbReference type="ARBA" id="ARBA00023242"/>
    </source>
</evidence>
<dbReference type="PROSITE" id="PS50054">
    <property type="entry name" value="TYR_PHOSPHATASE_DUAL"/>
    <property type="match status" value="1"/>
</dbReference>
<dbReference type="GO" id="GO:0005524">
    <property type="term" value="F:ATP binding"/>
    <property type="evidence" value="ECO:0007669"/>
    <property type="project" value="InterPro"/>
</dbReference>
<keyword evidence="2 12" id="KW-0507">mRNA processing</keyword>
<dbReference type="Pfam" id="PF01331">
    <property type="entry name" value="mRNA_cap_enzyme"/>
    <property type="match status" value="1"/>
</dbReference>
<keyword evidence="3 12" id="KW-0808">Transferase</keyword>
<feature type="domain" description="Tyrosine-protein phosphatase" evidence="17">
    <location>
        <begin position="25"/>
        <end position="183"/>
    </location>
</feature>
<dbReference type="InterPro" id="IPR051029">
    <property type="entry name" value="mRNA_Capping_Enz/RNA_Phosphat"/>
</dbReference>
<dbReference type="PROSITE" id="PS50056">
    <property type="entry name" value="TYR_PHOSPHATASE_2"/>
    <property type="match status" value="1"/>
</dbReference>
<evidence type="ECO:0000259" key="17">
    <source>
        <dbReference type="PROSITE" id="PS50054"/>
    </source>
</evidence>
<dbReference type="InterPro" id="IPR016130">
    <property type="entry name" value="Tyr_Pase_AS"/>
</dbReference>
<evidence type="ECO:0000256" key="6">
    <source>
        <dbReference type="ARBA" id="ARBA00022801"/>
    </source>
</evidence>
<feature type="binding site" evidence="15">
    <location>
        <position position="303"/>
    </location>
    <ligand>
        <name>GTP</name>
        <dbReference type="ChEBI" id="CHEBI:37565"/>
    </ligand>
</feature>
<evidence type="ECO:0000313" key="19">
    <source>
        <dbReference type="Ensembl" id="ENSLCAP00010037890.1"/>
    </source>
</evidence>
<dbReference type="SUPFAM" id="SSF56091">
    <property type="entry name" value="DNA ligase/mRNA capping enzyme, catalytic domain"/>
    <property type="match status" value="1"/>
</dbReference>
<dbReference type="GO" id="GO:0005634">
    <property type="term" value="C:nucleus"/>
    <property type="evidence" value="ECO:0007669"/>
    <property type="project" value="UniProtKB-SubCell"/>
</dbReference>
<protein>
    <recommendedName>
        <fullName evidence="12">mRNA-capping enzyme</fullName>
    </recommendedName>
    <domain>
        <recommendedName>
            <fullName evidence="12">mRNA 5'-triphosphate monophosphatase</fullName>
            <ecNumber evidence="12">3.6.1.74</ecNumber>
        </recommendedName>
        <alternativeName>
            <fullName evidence="12">mRNA 5'-phosphatase</fullName>
        </alternativeName>
    </domain>
    <domain>
        <recommendedName>
            <fullName evidence="12">mRNA guanylyltransferase</fullName>
            <ecNumber evidence="12">2.7.7.50</ecNumber>
        </recommendedName>
        <alternativeName>
            <fullName evidence="12">GTP--RNA guanylyltransferase</fullName>
            <shortName evidence="12">GTase</shortName>
        </alternativeName>
    </domain>
</protein>
<dbReference type="FunFam" id="3.90.190.10:FF:000040">
    <property type="entry name" value="mRNA-capping enzyme"/>
    <property type="match status" value="1"/>
</dbReference>
<dbReference type="SUPFAM" id="SSF52799">
    <property type="entry name" value="(Phosphotyrosine protein) phosphatases II"/>
    <property type="match status" value="1"/>
</dbReference>
<keyword evidence="6 12" id="KW-0378">Hydrolase</keyword>
<comment type="similarity">
    <text evidence="12">In the N-terminal section; belongs to the non-receptor class of the protein-tyrosine phosphatase family.</text>
</comment>
<dbReference type="InterPro" id="IPR013846">
    <property type="entry name" value="mRNA_cap_enzyme_C"/>
</dbReference>
<dbReference type="GeneTree" id="ENSGT00940000156953"/>
<dbReference type="InterPro" id="IPR029021">
    <property type="entry name" value="Prot-tyrosine_phosphatase-like"/>
</dbReference>
<dbReference type="Pfam" id="PF00782">
    <property type="entry name" value="DSPc"/>
    <property type="match status" value="1"/>
</dbReference>
<evidence type="ECO:0000256" key="12">
    <source>
        <dbReference type="PIRNR" id="PIRNR036958"/>
    </source>
</evidence>
<dbReference type="InterPro" id="IPR000340">
    <property type="entry name" value="Dual-sp_phosphatase_cat-dom"/>
</dbReference>
<evidence type="ECO:0000256" key="13">
    <source>
        <dbReference type="PIRSR" id="PIRSR036958-1"/>
    </source>
</evidence>
<name>A0A4W6EI96_LATCA</name>
<dbReference type="Proteomes" id="UP000314980">
    <property type="component" value="Unassembled WGS sequence"/>
</dbReference>
<keyword evidence="20" id="KW-1185">Reference proteome</keyword>
<dbReference type="CDD" id="cd17664">
    <property type="entry name" value="Mce1_N"/>
    <property type="match status" value="1"/>
</dbReference>
<evidence type="ECO:0000256" key="14">
    <source>
        <dbReference type="PIRSR" id="PIRSR036958-2"/>
    </source>
</evidence>
<dbReference type="GO" id="GO:0004651">
    <property type="term" value="F:polynucleotide 5'-phosphatase activity"/>
    <property type="evidence" value="ECO:0007669"/>
    <property type="project" value="UniProtKB-UniRule"/>
</dbReference>
<dbReference type="PIRSF" id="PIRSF036958">
    <property type="entry name" value="mRNA_capping_HCE"/>
    <property type="match status" value="1"/>
</dbReference>
<dbReference type="PANTHER" id="PTHR10367">
    <property type="entry name" value="MRNA-CAPPING ENZYME"/>
    <property type="match status" value="1"/>
</dbReference>
<dbReference type="GO" id="GO:0004721">
    <property type="term" value="F:phosphoprotein phosphatase activity"/>
    <property type="evidence" value="ECO:0007669"/>
    <property type="project" value="UniProtKB-UniRule"/>
</dbReference>
<dbReference type="Ensembl" id="ENSLCAT00010038792.1">
    <property type="protein sequence ID" value="ENSLCAP00010037890.1"/>
    <property type="gene ID" value="ENSLCAG00010017709.1"/>
</dbReference>
<proteinExistence type="inferred from homology"/>
<reference evidence="19" key="3">
    <citation type="submission" date="2025-09" db="UniProtKB">
        <authorList>
            <consortium name="Ensembl"/>
        </authorList>
    </citation>
    <scope>IDENTIFICATION</scope>
</reference>
<dbReference type="PANTHER" id="PTHR10367:SF17">
    <property type="entry name" value="MRNA-CAPPING ENZYME"/>
    <property type="match status" value="1"/>
</dbReference>
<evidence type="ECO:0000259" key="18">
    <source>
        <dbReference type="PROSITE" id="PS50056"/>
    </source>
</evidence>
<comment type="subcellular location">
    <subcellularLocation>
        <location evidence="1 12">Nucleus</location>
    </subcellularLocation>
</comment>
<feature type="binding site" evidence="15">
    <location>
        <begin position="462"/>
        <end position="464"/>
    </location>
    <ligand>
        <name>GTP</name>
        <dbReference type="ChEBI" id="CHEBI:37565"/>
    </ligand>
</feature>
<reference evidence="20" key="1">
    <citation type="submission" date="2015-09" db="EMBL/GenBank/DDBJ databases">
        <authorList>
            <person name="Sai Rama Sridatta P."/>
        </authorList>
    </citation>
    <scope>NUCLEOTIDE SEQUENCE [LARGE SCALE GENOMIC DNA]</scope>
</reference>
<evidence type="ECO:0000256" key="4">
    <source>
        <dbReference type="ARBA" id="ARBA00022695"/>
    </source>
</evidence>
<dbReference type="Gene3D" id="3.30.470.30">
    <property type="entry name" value="DNA ligase/mRNA capping enzyme"/>
    <property type="match status" value="1"/>
</dbReference>
<feature type="compositionally biased region" description="Low complexity" evidence="16">
    <location>
        <begin position="213"/>
        <end position="222"/>
    </location>
</feature>
<dbReference type="InterPro" id="IPR012340">
    <property type="entry name" value="NA-bd_OB-fold"/>
</dbReference>
<evidence type="ECO:0000256" key="1">
    <source>
        <dbReference type="ARBA" id="ARBA00004123"/>
    </source>
</evidence>
<evidence type="ECO:0000256" key="7">
    <source>
        <dbReference type="ARBA" id="ARBA00022912"/>
    </source>
</evidence>
<dbReference type="InterPro" id="IPR000387">
    <property type="entry name" value="Tyr_Pase_dom"/>
</dbReference>
<evidence type="ECO:0000256" key="9">
    <source>
        <dbReference type="ARBA" id="ARBA00023134"/>
    </source>
</evidence>
<evidence type="ECO:0000256" key="15">
    <source>
        <dbReference type="PIRSR" id="PIRSR036958-3"/>
    </source>
</evidence>
<evidence type="ECO:0000256" key="11">
    <source>
        <dbReference type="ARBA" id="ARBA00044624"/>
    </source>
</evidence>
<dbReference type="FunFam" id="3.30.470.30:FF:000040">
    <property type="entry name" value="mRNA-capping enzyme"/>
    <property type="match status" value="1"/>
</dbReference>
<dbReference type="SUPFAM" id="SSF50249">
    <property type="entry name" value="Nucleic acid-binding proteins"/>
    <property type="match status" value="1"/>
</dbReference>
<dbReference type="GO" id="GO:0006370">
    <property type="term" value="P:7-methylguanosine mRNA capping"/>
    <property type="evidence" value="ECO:0007669"/>
    <property type="project" value="UniProtKB-UniRule"/>
</dbReference>
<evidence type="ECO:0000313" key="20">
    <source>
        <dbReference type="Proteomes" id="UP000314980"/>
    </source>
</evidence>
<dbReference type="FunFam" id="4.10.87.10:FF:000001">
    <property type="entry name" value="mRNA-capping enzyme"/>
    <property type="match status" value="1"/>
</dbReference>
<feature type="domain" description="Tyrosine specific protein phosphatases" evidence="18">
    <location>
        <begin position="104"/>
        <end position="171"/>
    </location>
</feature>
<dbReference type="EC" id="2.7.7.50" evidence="12"/>
<evidence type="ECO:0000256" key="5">
    <source>
        <dbReference type="ARBA" id="ARBA00022741"/>
    </source>
</evidence>
<dbReference type="Gene3D" id="2.40.50.140">
    <property type="entry name" value="Nucleic acid-binding proteins"/>
    <property type="match status" value="1"/>
</dbReference>
<feature type="active site" description="N6-GMP-lysine intermediate" evidence="14">
    <location>
        <position position="298"/>
    </location>
</feature>
<sequence length="583" mass="66551">MSHTGPPPRWRNCPRRGQPVAGKFLPMKTMLGPRYDDQVAEENRFHPSMLSNYLKSLKVKMGLLVDLTNTTRFYDRNDIEKEGIKYVKLQCKGHGECPSKETTTMFIRLCEHFMEKNPTELIGVHCTHGFNRTGFLICAYLVERMDWSVEAAVAAFAQARAPGIYKGDYLKELFRRYGDEEETPPAPALPEWCFDDDDDGEVDDDGNAVGQESGPSSSGSAAGKRKKEKLKLGAVFLEGITVKGVTQVTTQPKLGEIQRMCQEMAEWDRSGFPGAQPVSMDRQNLRFLEQNPYKVSWKADGTRYMMLINGKNEVFMIDRDNTIFHIANLEFPFRKDPRVHLSNTLLDGEMIIDKVNGQPVPRYLIYDIIKFNGQPVGQCDFNIRLLCIEKEIISPRMEKMKTGQIDKTKEPFSVRNKPFFDIHASRKLLEGSFMSQVSHEVDGLIFQPCGRYKPGRCDDILKWKPPNLNSVDFLTVARETLCLMNLIATKELKQYDNKIIECTFANNSWVFMRQRVDKSFPNSYDTAMAVCKSIQEPVTKEILLEYLDRCAQGVQAQNRKHPPDPDAELMPPPPPKRPNRAIP</sequence>
<feature type="active site" description="Phosphocysteine intermediate" evidence="13">
    <location>
        <position position="126"/>
    </location>
</feature>
<dbReference type="CDD" id="cd07895">
    <property type="entry name" value="Adenylation_mRNA_capping"/>
    <property type="match status" value="1"/>
</dbReference>
<dbReference type="Pfam" id="PF03919">
    <property type="entry name" value="mRNA_cap_C"/>
    <property type="match status" value="1"/>
</dbReference>
<comment type="function">
    <text evidence="12">Bifunctional mRNA-capping enzyme exhibiting RNA 5'-triphosphate monophosphatase activity in the N-terminal part and mRNA guanylyltransferase activity in the C-terminal part. Catalyzes the first two steps of cap formation: by removing the gamma-phosphate from the 5'-triphosphate end of nascent mRNA to yield a diphosphate end, and by transferring the GMP moiety of GTP to the 5'-diphosphate terminus of RNA via a covalent enzyme-GMP reaction intermediate.</text>
</comment>
<accession>A0A4W6EI96</accession>
<keyword evidence="5 12" id="KW-0547">Nucleotide-binding</keyword>
<feature type="compositionally biased region" description="Acidic residues" evidence="16">
    <location>
        <begin position="193"/>
        <end position="206"/>
    </location>
</feature>
<dbReference type="GO" id="GO:0005525">
    <property type="term" value="F:GTP binding"/>
    <property type="evidence" value="ECO:0007669"/>
    <property type="project" value="UniProtKB-UniRule"/>
</dbReference>
<keyword evidence="10 12" id="KW-0539">Nucleus</keyword>
<dbReference type="Gene3D" id="3.90.190.10">
    <property type="entry name" value="Protein tyrosine phosphatase superfamily"/>
    <property type="match status" value="1"/>
</dbReference>
<keyword evidence="4 12" id="KW-0548">Nucleotidyltransferase</keyword>
<dbReference type="EC" id="3.6.1.74" evidence="12"/>
<evidence type="ECO:0000256" key="2">
    <source>
        <dbReference type="ARBA" id="ARBA00022664"/>
    </source>
</evidence>
<reference evidence="19" key="2">
    <citation type="submission" date="2025-08" db="UniProtKB">
        <authorList>
            <consortium name="Ensembl"/>
        </authorList>
    </citation>
    <scope>IDENTIFICATION</scope>
</reference>
<evidence type="ECO:0000256" key="8">
    <source>
        <dbReference type="ARBA" id="ARBA00023042"/>
    </source>
</evidence>
<feature type="binding site" evidence="15">
    <location>
        <begin position="513"/>
        <end position="518"/>
    </location>
    <ligand>
        <name>GTP</name>
        <dbReference type="ChEBI" id="CHEBI:37565"/>
    </ligand>
</feature>
<keyword evidence="7" id="KW-0904">Protein phosphatase</keyword>
<dbReference type="InterPro" id="IPR001339">
    <property type="entry name" value="mRNA_cap_enzyme_adenylation"/>
</dbReference>
<keyword evidence="8 12" id="KW-0506">mRNA capping</keyword>
<gene>
    <name evidence="19" type="primary">RNGTT</name>
    <name evidence="19" type="synonym">rngtt</name>
</gene>
<feature type="binding site" evidence="15">
    <location>
        <position position="319"/>
    </location>
    <ligand>
        <name>GTP</name>
        <dbReference type="ChEBI" id="CHEBI:37565"/>
    </ligand>
</feature>
<dbReference type="Gene3D" id="3.30.1490.430">
    <property type="match status" value="1"/>
</dbReference>
<feature type="binding site" evidence="15">
    <location>
        <begin position="347"/>
        <end position="349"/>
    </location>
    <ligand>
        <name>GTP</name>
        <dbReference type="ChEBI" id="CHEBI:37565"/>
    </ligand>
</feature>
<feature type="region of interest" description="Disordered" evidence="16">
    <location>
        <begin position="554"/>
        <end position="583"/>
    </location>
</feature>
<keyword evidence="9 12" id="KW-0342">GTP-binding</keyword>